<dbReference type="EC" id="6.5.1.2" evidence="7"/>
<feature type="transmembrane region" description="Helical" evidence="8">
    <location>
        <begin position="69"/>
        <end position="88"/>
    </location>
</feature>
<keyword evidence="8" id="KW-1133">Transmembrane helix</keyword>
<dbReference type="SUPFAM" id="SSF56091">
    <property type="entry name" value="DNA ligase/mRNA capping enzyme, catalytic domain"/>
    <property type="match status" value="1"/>
</dbReference>
<dbReference type="PATRIC" id="fig|1393735.3.peg.1121"/>
<gene>
    <name evidence="7" type="primary">ligB</name>
    <name evidence="10" type="ORF">MEG1DRAFT_01083</name>
</gene>
<evidence type="ECO:0000256" key="7">
    <source>
        <dbReference type="HAMAP-Rule" id="MF_01587"/>
    </source>
</evidence>
<accession>A0A081RZW5</accession>
<dbReference type="AlphaFoldDB" id="A0A081RZW5"/>
<dbReference type="InterPro" id="IPR020923">
    <property type="entry name" value="DNA_ligase_B"/>
</dbReference>
<dbReference type="Gene3D" id="1.10.287.610">
    <property type="entry name" value="Helix hairpin bin"/>
    <property type="match status" value="1"/>
</dbReference>
<keyword evidence="4 7" id="KW-0520">NAD</keyword>
<dbReference type="HAMAP" id="MF_01587">
    <property type="entry name" value="DNA_ligase_B"/>
    <property type="match status" value="1"/>
</dbReference>
<keyword evidence="1 7" id="KW-0436">Ligase</keyword>
<dbReference type="PANTHER" id="PTHR47810">
    <property type="entry name" value="DNA LIGASE"/>
    <property type="match status" value="1"/>
</dbReference>
<evidence type="ECO:0000256" key="4">
    <source>
        <dbReference type="ARBA" id="ARBA00023027"/>
    </source>
</evidence>
<keyword evidence="8" id="KW-0472">Membrane</keyword>
<proteinExistence type="inferred from homology"/>
<evidence type="ECO:0000259" key="9">
    <source>
        <dbReference type="SMART" id="SM00532"/>
    </source>
</evidence>
<reference evidence="10 11" key="1">
    <citation type="submission" date="2014-03" db="EMBL/GenBank/DDBJ databases">
        <title>Draft Genome of Photorhabdus temperata Meg1.</title>
        <authorList>
            <person name="Hurst S.G.IV."/>
            <person name="Morris K."/>
            <person name="Thomas K."/>
            <person name="Tisa L.S."/>
        </authorList>
    </citation>
    <scope>NUCLEOTIDE SEQUENCE [LARGE SCALE GENOMIC DNA]</scope>
    <source>
        <strain evidence="10 11">Meg1</strain>
    </source>
</reference>
<protein>
    <recommendedName>
        <fullName evidence="7">DNA ligase B</fullName>
        <ecNumber evidence="7">6.5.1.2</ecNumber>
    </recommendedName>
    <alternativeName>
        <fullName evidence="7">Polydeoxyribonucleotide synthase [NAD(+)] B</fullName>
    </alternativeName>
</protein>
<keyword evidence="3 7" id="KW-0227">DNA damage</keyword>
<evidence type="ECO:0000256" key="2">
    <source>
        <dbReference type="ARBA" id="ARBA00022705"/>
    </source>
</evidence>
<evidence type="ECO:0000256" key="1">
    <source>
        <dbReference type="ARBA" id="ARBA00022598"/>
    </source>
</evidence>
<comment type="function">
    <text evidence="7">Catalyzes the formation of phosphodiester linkages between 5'-phosphoryl and 3'-hydroxyl groups in double-stranded DNA using NAD as a coenzyme and as the energy source for the reaction.</text>
</comment>
<dbReference type="InterPro" id="IPR010994">
    <property type="entry name" value="RuvA_2-like"/>
</dbReference>
<dbReference type="Proteomes" id="UP000028002">
    <property type="component" value="Unassembled WGS sequence"/>
</dbReference>
<dbReference type="PANTHER" id="PTHR47810:SF1">
    <property type="entry name" value="DNA LIGASE B"/>
    <property type="match status" value="1"/>
</dbReference>
<evidence type="ECO:0000313" key="10">
    <source>
        <dbReference type="EMBL" id="KER04218.1"/>
    </source>
</evidence>
<dbReference type="Pfam" id="PF03120">
    <property type="entry name" value="OB_DNA_ligase"/>
    <property type="match status" value="1"/>
</dbReference>
<evidence type="ECO:0000256" key="6">
    <source>
        <dbReference type="ARBA" id="ARBA00034005"/>
    </source>
</evidence>
<dbReference type="GO" id="GO:0006281">
    <property type="term" value="P:DNA repair"/>
    <property type="evidence" value="ECO:0007669"/>
    <property type="project" value="UniProtKB-KW"/>
</dbReference>
<feature type="domain" description="NAD-dependent DNA ligase N-terminal" evidence="9">
    <location>
        <begin position="104"/>
        <end position="503"/>
    </location>
</feature>
<dbReference type="InterPro" id="IPR013840">
    <property type="entry name" value="DNAligase_N"/>
</dbReference>
<dbReference type="NCBIfam" id="NF005987">
    <property type="entry name" value="PRK08097.1"/>
    <property type="match status" value="1"/>
</dbReference>
<dbReference type="SUPFAM" id="SSF47781">
    <property type="entry name" value="RuvA domain 2-like"/>
    <property type="match status" value="1"/>
</dbReference>
<dbReference type="EMBL" id="JGVH01000011">
    <property type="protein sequence ID" value="KER04218.1"/>
    <property type="molecule type" value="Genomic_DNA"/>
</dbReference>
<organism evidence="10 11">
    <name type="scientific">Photorhabdus temperata subsp. temperata Meg1</name>
    <dbReference type="NCBI Taxonomy" id="1393735"/>
    <lineage>
        <taxon>Bacteria</taxon>
        <taxon>Pseudomonadati</taxon>
        <taxon>Pseudomonadota</taxon>
        <taxon>Gammaproteobacteria</taxon>
        <taxon>Enterobacterales</taxon>
        <taxon>Morganellaceae</taxon>
        <taxon>Photorhabdus</taxon>
    </lineage>
</organism>
<comment type="caution">
    <text evidence="10">The sequence shown here is derived from an EMBL/GenBank/DDBJ whole genome shotgun (WGS) entry which is preliminary data.</text>
</comment>
<dbReference type="Gene3D" id="2.40.50.140">
    <property type="entry name" value="Nucleic acid-binding proteins"/>
    <property type="match status" value="1"/>
</dbReference>
<dbReference type="InterPro" id="IPR012340">
    <property type="entry name" value="NA-bd_OB-fold"/>
</dbReference>
<evidence type="ECO:0000313" key="11">
    <source>
        <dbReference type="Proteomes" id="UP000028002"/>
    </source>
</evidence>
<feature type="active site" description="N6-AMP-lysine intermediate" evidence="7">
    <location>
        <position position="201"/>
    </location>
</feature>
<keyword evidence="8" id="KW-0812">Transmembrane</keyword>
<dbReference type="SUPFAM" id="SSF50249">
    <property type="entry name" value="Nucleic acid-binding proteins"/>
    <property type="match status" value="1"/>
</dbReference>
<comment type="catalytic activity">
    <reaction evidence="6 7">
        <text>NAD(+) + (deoxyribonucleotide)n-3'-hydroxyl + 5'-phospho-(deoxyribonucleotide)m = (deoxyribonucleotide)n+m + AMP + beta-nicotinamide D-nucleotide.</text>
        <dbReference type="EC" id="6.5.1.2"/>
    </reaction>
</comment>
<dbReference type="InterPro" id="IPR013839">
    <property type="entry name" value="DNAligase_adenylation"/>
</dbReference>
<dbReference type="InterPro" id="IPR004150">
    <property type="entry name" value="NAD_DNA_ligase_OB"/>
</dbReference>
<dbReference type="GO" id="GO:0003911">
    <property type="term" value="F:DNA ligase (NAD+) activity"/>
    <property type="evidence" value="ECO:0007669"/>
    <property type="project" value="UniProtKB-UniRule"/>
</dbReference>
<name>A0A081RZW5_PHOTE</name>
<keyword evidence="2 7" id="KW-0235">DNA replication</keyword>
<dbReference type="Pfam" id="PF01653">
    <property type="entry name" value="DNA_ligase_aden"/>
    <property type="match status" value="1"/>
</dbReference>
<dbReference type="GO" id="GO:0006260">
    <property type="term" value="P:DNA replication"/>
    <property type="evidence" value="ECO:0007669"/>
    <property type="project" value="UniProtKB-KW"/>
</dbReference>
<evidence type="ECO:0000256" key="8">
    <source>
        <dbReference type="SAM" id="Phobius"/>
    </source>
</evidence>
<evidence type="ECO:0000256" key="3">
    <source>
        <dbReference type="ARBA" id="ARBA00022763"/>
    </source>
</evidence>
<dbReference type="Gene3D" id="3.30.470.30">
    <property type="entry name" value="DNA ligase/mRNA capping enzyme"/>
    <property type="match status" value="1"/>
</dbReference>
<comment type="similarity">
    <text evidence="7">Belongs to the NAD-dependent DNA ligase family. LigB subfamily.</text>
</comment>
<evidence type="ECO:0000256" key="5">
    <source>
        <dbReference type="ARBA" id="ARBA00023204"/>
    </source>
</evidence>
<sequence length="646" mass="73663">MIAALNQVLNTSGFHHDIRSMQYMKKLVILGFQEVIPSNRFAKLLSQPWTASLYPLFCRYAWIAREQRMLNLLILILFIIFSTPIVAAEISDTEKNCPAWSQDKLQRETKSLMQQMALWDQLYRQKGISEIDDEVYDQLMTELIHWQLCLKQAPHSDFPVAVITDNKLVHPVAHTGLNKLKDEREINRWLHGRLPVWLQPKIDGVAVTLIYQKGKLVSLISRGNGSEGVDWTAKSQYISEIPQEIENVPPYMVLQGELFLHQDGHIQQSSGSDGARNRVAGLMMRKEHSPELKQVGLFIWSWPDGPVEMENKLRKLADMGFPLALRYSHQIERPEQVQKLRMHYFEQPMPFATDGIVLKQEIEPKGSQWRSGSNSWAVAWKHPLRHQVTHVREVSFTIGRTGKISVVLGLDKVKLDDRQISRVNIGSVRRWQQLDVLPGDRVTLTLAGHGIPKLDQVVWRIKERQDIQPPDKQRYHALSCLTLTVGCEQQFNARLKWLGEKLHMTGVSSGSWAMLTEQKLVTDLTGWLSLSVQDIEALPGIGDKRAQAIYSQFSKAKNQPFSYWMKGIGVPYMDKLSDDVDHWQQLEQKLAGAQLKQQLTAGQLKKLSDFVNDAQIKMIADKLSVAGITGFDRENGVVVNPVGMVQ</sequence>
<keyword evidence="5 7" id="KW-0234">DNA repair</keyword>
<dbReference type="InterPro" id="IPR050326">
    <property type="entry name" value="NAD_dep_DNA_ligaseB"/>
</dbReference>
<dbReference type="SMART" id="SM00532">
    <property type="entry name" value="LIGANc"/>
    <property type="match status" value="1"/>
</dbReference>